<evidence type="ECO:0000313" key="1">
    <source>
        <dbReference type="EMBL" id="KAF7843389.1"/>
    </source>
</evidence>
<comment type="caution">
    <text evidence="1">The sequence shown here is derived from an EMBL/GenBank/DDBJ whole genome shotgun (WGS) entry which is preliminary data.</text>
</comment>
<protein>
    <submittedName>
        <fullName evidence="1">Uncharacterized protein</fullName>
    </submittedName>
</protein>
<dbReference type="AlphaFoldDB" id="A0A835CIC3"/>
<sequence length="120" mass="13346">MAKIRRCSIELEPMTLSQGQLSQAREVAQDVVKKLEPNEASALFIEGLEHPVKETDIEDADEAEKVGSCIQKQKQKAEDMNNDEKAWGKVCSCNYNNALAIVELKSPQSHIIIHPLSAPF</sequence>
<accession>A0A835CIC3</accession>
<organism evidence="1 2">
    <name type="scientific">Senna tora</name>
    <dbReference type="NCBI Taxonomy" id="362788"/>
    <lineage>
        <taxon>Eukaryota</taxon>
        <taxon>Viridiplantae</taxon>
        <taxon>Streptophyta</taxon>
        <taxon>Embryophyta</taxon>
        <taxon>Tracheophyta</taxon>
        <taxon>Spermatophyta</taxon>
        <taxon>Magnoliopsida</taxon>
        <taxon>eudicotyledons</taxon>
        <taxon>Gunneridae</taxon>
        <taxon>Pentapetalae</taxon>
        <taxon>rosids</taxon>
        <taxon>fabids</taxon>
        <taxon>Fabales</taxon>
        <taxon>Fabaceae</taxon>
        <taxon>Caesalpinioideae</taxon>
        <taxon>Cassia clade</taxon>
        <taxon>Senna</taxon>
    </lineage>
</organism>
<dbReference type="Proteomes" id="UP000634136">
    <property type="component" value="Unassembled WGS sequence"/>
</dbReference>
<evidence type="ECO:0000313" key="2">
    <source>
        <dbReference type="Proteomes" id="UP000634136"/>
    </source>
</evidence>
<gene>
    <name evidence="1" type="ORF">G2W53_000294</name>
</gene>
<keyword evidence="2" id="KW-1185">Reference proteome</keyword>
<dbReference type="OrthoDB" id="1719804at2759"/>
<name>A0A835CIC3_9FABA</name>
<dbReference type="EMBL" id="JAAIUW010000001">
    <property type="protein sequence ID" value="KAF7843389.1"/>
    <property type="molecule type" value="Genomic_DNA"/>
</dbReference>
<proteinExistence type="predicted"/>
<reference evidence="1" key="1">
    <citation type="submission" date="2020-09" db="EMBL/GenBank/DDBJ databases">
        <title>Genome-Enabled Discovery of Anthraquinone Biosynthesis in Senna tora.</title>
        <authorList>
            <person name="Kang S.-H."/>
            <person name="Pandey R.P."/>
            <person name="Lee C.-M."/>
            <person name="Sim J.-S."/>
            <person name="Jeong J.-T."/>
            <person name="Choi B.-S."/>
            <person name="Jung M."/>
            <person name="Ginzburg D."/>
            <person name="Zhao K."/>
            <person name="Won S.Y."/>
            <person name="Oh T.-J."/>
            <person name="Yu Y."/>
            <person name="Kim N.-H."/>
            <person name="Lee O.R."/>
            <person name="Lee T.-H."/>
            <person name="Bashyal P."/>
            <person name="Kim T.-S."/>
            <person name="Lee W.-H."/>
            <person name="Kawkins C."/>
            <person name="Kim C.-K."/>
            <person name="Kim J.S."/>
            <person name="Ahn B.O."/>
            <person name="Rhee S.Y."/>
            <person name="Sohng J.K."/>
        </authorList>
    </citation>
    <scope>NUCLEOTIDE SEQUENCE</scope>
    <source>
        <tissue evidence="1">Leaf</tissue>
    </source>
</reference>
<dbReference type="PANTHER" id="PTHR34808:SF5">
    <property type="entry name" value="SMP DOMAIN-CONTAINING PROTEIN"/>
    <property type="match status" value="1"/>
</dbReference>
<dbReference type="PANTHER" id="PTHR34808">
    <property type="entry name" value="EXPRESSED PROTEIN"/>
    <property type="match status" value="1"/>
</dbReference>